<reference evidence="3" key="1">
    <citation type="submission" date="2024-04" db="EMBL/GenBank/DDBJ databases">
        <title>Salinicola lusitanus LLJ914,a marine bacterium isolated from the Okinawa Trough.</title>
        <authorList>
            <person name="Li J."/>
        </authorList>
    </citation>
    <scope>NUCLEOTIDE SEQUENCE [LARGE SCALE GENOMIC DNA]</scope>
</reference>
<dbReference type="GO" id="GO:0016706">
    <property type="term" value="F:2-oxoglutarate-dependent dioxygenase activity"/>
    <property type="evidence" value="ECO:0007669"/>
    <property type="project" value="InterPro"/>
</dbReference>
<dbReference type="GO" id="GO:0008168">
    <property type="term" value="F:methyltransferase activity"/>
    <property type="evidence" value="ECO:0007669"/>
    <property type="project" value="InterPro"/>
</dbReference>
<evidence type="ECO:0000313" key="2">
    <source>
        <dbReference type="EMBL" id="KAK7919125.1"/>
    </source>
</evidence>
<comment type="caution">
    <text evidence="2">The sequence shown here is derived from an EMBL/GenBank/DDBJ whole genome shotgun (WGS) entry which is preliminary data.</text>
</comment>
<protein>
    <recommendedName>
        <fullName evidence="1">Alkylated DNA repair protein AlkB homologue 8 N-terminal domain-containing protein</fullName>
    </recommendedName>
</protein>
<dbReference type="Proteomes" id="UP001460270">
    <property type="component" value="Unassembled WGS sequence"/>
</dbReference>
<dbReference type="PANTHER" id="PTHR47510">
    <property type="entry name" value="REVERSE TRANSCRIPTASE DOMAIN-CONTAINING PROTEIN"/>
    <property type="match status" value="1"/>
</dbReference>
<dbReference type="InterPro" id="IPR015095">
    <property type="entry name" value="AlkB_hom8_N"/>
</dbReference>
<organism evidence="2 3">
    <name type="scientific">Mugilogobius chulae</name>
    <name type="common">yellowstripe goby</name>
    <dbReference type="NCBI Taxonomy" id="88201"/>
    <lineage>
        <taxon>Eukaryota</taxon>
        <taxon>Metazoa</taxon>
        <taxon>Chordata</taxon>
        <taxon>Craniata</taxon>
        <taxon>Vertebrata</taxon>
        <taxon>Euteleostomi</taxon>
        <taxon>Actinopterygii</taxon>
        <taxon>Neopterygii</taxon>
        <taxon>Teleostei</taxon>
        <taxon>Neoteleostei</taxon>
        <taxon>Acanthomorphata</taxon>
        <taxon>Gobiaria</taxon>
        <taxon>Gobiiformes</taxon>
        <taxon>Gobioidei</taxon>
        <taxon>Gobiidae</taxon>
        <taxon>Gobionellinae</taxon>
        <taxon>Mugilogobius</taxon>
    </lineage>
</organism>
<dbReference type="Pfam" id="PF09004">
    <property type="entry name" value="ALKBH8_N"/>
    <property type="match status" value="1"/>
</dbReference>
<dbReference type="AlphaFoldDB" id="A0AAW0P7C2"/>
<keyword evidence="3" id="KW-1185">Reference proteome</keyword>
<feature type="domain" description="Alkylated DNA repair protein AlkB homologue 8 N-terminal" evidence="1">
    <location>
        <begin position="283"/>
        <end position="324"/>
    </location>
</feature>
<gene>
    <name evidence="2" type="ORF">WMY93_010409</name>
</gene>
<accession>A0AAW0P7C2</accession>
<name>A0AAW0P7C2_9GOBI</name>
<sequence>MLQDCFERTNWQVFREAATTNGHVDLEQYAASVSGYISKCVEDVTVPKTITIHPNQKPWLNSEVSQLMRARDAAFRCQDETALRAARRKLDAGITRAKKKYTLRIQGHFSNNDPRKMWAGIKEITDYRKKETGCPDDPSLPDALNNWYARFEAQNTSTPSRLIITPNDPTLSVTAAEVRRVLQQVNPRKAAGPDRVPGRTLKTCAHELSEGSDEAHYREEVFQLETWCRVNNLCINVKKTKEMIVDFRRNAAAMSPLYINGDMVEIVSCFKYLGVQIMDNFTWTSNTSYLLGKAHQRLYFLRRLKKAGVSTGVLTSFYRCAVESILTTNMTVWFSSCTVVERKALQRIVKTAEKICGCSLPCMKDIYNSRCKKKAHSIMEDSTHPAHALFTLLPSGRRLRHLQARTSRLRNSFYPEAVRQINSVM</sequence>
<dbReference type="EMBL" id="JBBPFD010000007">
    <property type="protein sequence ID" value="KAK7919125.1"/>
    <property type="molecule type" value="Genomic_DNA"/>
</dbReference>
<evidence type="ECO:0000259" key="1">
    <source>
        <dbReference type="Pfam" id="PF09004"/>
    </source>
</evidence>
<evidence type="ECO:0000313" key="3">
    <source>
        <dbReference type="Proteomes" id="UP001460270"/>
    </source>
</evidence>
<dbReference type="PANTHER" id="PTHR47510:SF3">
    <property type="entry name" value="ENDO_EXONUCLEASE_PHOSPHATASE DOMAIN-CONTAINING PROTEIN"/>
    <property type="match status" value="1"/>
</dbReference>
<proteinExistence type="predicted"/>